<evidence type="ECO:0000259" key="5">
    <source>
        <dbReference type="PROSITE" id="PS51485"/>
    </source>
</evidence>
<feature type="domain" description="Phytocyanin" evidence="5">
    <location>
        <begin position="97"/>
        <end position="198"/>
    </location>
</feature>
<protein>
    <recommendedName>
        <fullName evidence="5">Phytocyanin domain-containing protein</fullName>
    </recommendedName>
</protein>
<accession>A0A176VQ61</accession>
<dbReference type="EMBL" id="LVLJ01002971">
    <property type="protein sequence ID" value="OAE23034.1"/>
    <property type="molecule type" value="Genomic_DNA"/>
</dbReference>
<proteinExistence type="predicted"/>
<evidence type="ECO:0000256" key="2">
    <source>
        <dbReference type="ARBA" id="ARBA00023180"/>
    </source>
</evidence>
<evidence type="ECO:0000256" key="4">
    <source>
        <dbReference type="SAM" id="Phobius"/>
    </source>
</evidence>
<keyword evidence="7" id="KW-1185">Reference proteome</keyword>
<feature type="compositionally biased region" description="Pro residues" evidence="3">
    <location>
        <begin position="203"/>
        <end position="223"/>
    </location>
</feature>
<dbReference type="GO" id="GO:0009055">
    <property type="term" value="F:electron transfer activity"/>
    <property type="evidence" value="ECO:0007669"/>
    <property type="project" value="InterPro"/>
</dbReference>
<reference evidence="6" key="1">
    <citation type="submission" date="2016-03" db="EMBL/GenBank/DDBJ databases">
        <title>Mechanisms controlling the formation of the plant cell surface in tip-growing cells are functionally conserved among land plants.</title>
        <authorList>
            <person name="Honkanen S."/>
            <person name="Jones V.A."/>
            <person name="Morieri G."/>
            <person name="Champion C."/>
            <person name="Hetherington A.J."/>
            <person name="Kelly S."/>
            <person name="Saint-Marcoux D."/>
            <person name="Proust H."/>
            <person name="Prescott H."/>
            <person name="Dolan L."/>
        </authorList>
    </citation>
    <scope>NUCLEOTIDE SEQUENCE [LARGE SCALE GENOMIC DNA]</scope>
    <source>
        <tissue evidence="6">Whole gametophyte</tissue>
    </source>
</reference>
<dbReference type="SUPFAM" id="SSF49503">
    <property type="entry name" value="Cupredoxins"/>
    <property type="match status" value="1"/>
</dbReference>
<dbReference type="InterPro" id="IPR008972">
    <property type="entry name" value="Cupredoxin"/>
</dbReference>
<keyword evidence="4" id="KW-0812">Transmembrane</keyword>
<dbReference type="InterPro" id="IPR039391">
    <property type="entry name" value="Phytocyanin-like"/>
</dbReference>
<dbReference type="FunFam" id="2.60.40.420:FF:000003">
    <property type="entry name" value="Blue copper"/>
    <property type="match status" value="1"/>
</dbReference>
<comment type="caution">
    <text evidence="6">The sequence shown here is derived from an EMBL/GenBank/DDBJ whole genome shotgun (WGS) entry which is preliminary data.</text>
</comment>
<evidence type="ECO:0000256" key="1">
    <source>
        <dbReference type="ARBA" id="ARBA00022723"/>
    </source>
</evidence>
<keyword evidence="4" id="KW-1133">Transmembrane helix</keyword>
<dbReference type="CDD" id="cd04216">
    <property type="entry name" value="Phytocyanin"/>
    <property type="match status" value="1"/>
</dbReference>
<sequence length="249" mass="26841">MNYPTCSATHRAVAVAVHGLDEQLALPRASQASCTQQHQLPALDTQEVKRLQMPLCSRKKQGVRDEAFMARQGRSIPLLVLVAFGVLAVLVEKASAMDFYVGDTTGWGVPNEATTYQDWASNKTFLADDVLVFQYQQGTHNVLQVSKKSFENCTISSPIDKFESGNDRVTLIDSDYYFICGISIHCTLNQKLHVIVSNKSEVPAPPSSPLSPPPKASPLPPPGSSASALQPAGALISMLMMVGIASLAL</sequence>
<keyword evidence="4" id="KW-0472">Membrane</keyword>
<dbReference type="PROSITE" id="PS51485">
    <property type="entry name" value="PHYTOCYANIN"/>
    <property type="match status" value="1"/>
</dbReference>
<dbReference type="Pfam" id="PF02298">
    <property type="entry name" value="Cu_bind_like"/>
    <property type="match status" value="1"/>
</dbReference>
<evidence type="ECO:0000313" key="7">
    <source>
        <dbReference type="Proteomes" id="UP000077202"/>
    </source>
</evidence>
<keyword evidence="2" id="KW-0325">Glycoprotein</keyword>
<dbReference type="InterPro" id="IPR003245">
    <property type="entry name" value="Phytocyanin_dom"/>
</dbReference>
<organism evidence="6 7">
    <name type="scientific">Marchantia polymorpha subsp. ruderalis</name>
    <dbReference type="NCBI Taxonomy" id="1480154"/>
    <lineage>
        <taxon>Eukaryota</taxon>
        <taxon>Viridiplantae</taxon>
        <taxon>Streptophyta</taxon>
        <taxon>Embryophyta</taxon>
        <taxon>Marchantiophyta</taxon>
        <taxon>Marchantiopsida</taxon>
        <taxon>Marchantiidae</taxon>
        <taxon>Marchantiales</taxon>
        <taxon>Marchantiaceae</taxon>
        <taxon>Marchantia</taxon>
    </lineage>
</organism>
<feature type="region of interest" description="Disordered" evidence="3">
    <location>
        <begin position="203"/>
        <end position="225"/>
    </location>
</feature>
<gene>
    <name evidence="6" type="ORF">AXG93_3255s1140</name>
</gene>
<dbReference type="Proteomes" id="UP000077202">
    <property type="component" value="Unassembled WGS sequence"/>
</dbReference>
<feature type="transmembrane region" description="Helical" evidence="4">
    <location>
        <begin position="74"/>
        <end position="91"/>
    </location>
</feature>
<evidence type="ECO:0000313" key="6">
    <source>
        <dbReference type="EMBL" id="OAE23034.1"/>
    </source>
</evidence>
<keyword evidence="1" id="KW-0479">Metal-binding</keyword>
<dbReference type="Gene3D" id="2.60.40.420">
    <property type="entry name" value="Cupredoxins - blue copper proteins"/>
    <property type="match status" value="1"/>
</dbReference>
<dbReference type="GO" id="GO:0046872">
    <property type="term" value="F:metal ion binding"/>
    <property type="evidence" value="ECO:0007669"/>
    <property type="project" value="UniProtKB-KW"/>
</dbReference>
<evidence type="ECO:0000256" key="3">
    <source>
        <dbReference type="SAM" id="MobiDB-lite"/>
    </source>
</evidence>
<dbReference type="GO" id="GO:0005886">
    <property type="term" value="C:plasma membrane"/>
    <property type="evidence" value="ECO:0007669"/>
    <property type="project" value="TreeGrafter"/>
</dbReference>
<dbReference type="PANTHER" id="PTHR33021:SF70">
    <property type="entry name" value="PHYTOCYANIN DOMAIN-CONTAINING PROTEIN"/>
    <property type="match status" value="1"/>
</dbReference>
<dbReference type="PANTHER" id="PTHR33021">
    <property type="entry name" value="BLUE COPPER PROTEIN"/>
    <property type="match status" value="1"/>
</dbReference>
<name>A0A176VQ61_MARPO</name>
<dbReference type="AlphaFoldDB" id="A0A176VQ61"/>